<protein>
    <recommendedName>
        <fullName evidence="2">histidine kinase</fullName>
        <ecNumber evidence="2">2.7.13.3</ecNumber>
    </recommendedName>
</protein>
<evidence type="ECO:0000256" key="7">
    <source>
        <dbReference type="ARBA" id="ARBA00022840"/>
    </source>
</evidence>
<dbReference type="eggNOG" id="COG3852">
    <property type="taxonomic scope" value="Bacteria"/>
</dbReference>
<dbReference type="InterPro" id="IPR013656">
    <property type="entry name" value="PAS_4"/>
</dbReference>
<keyword evidence="7" id="KW-0067">ATP-binding</keyword>
<evidence type="ECO:0000256" key="8">
    <source>
        <dbReference type="ARBA" id="ARBA00023012"/>
    </source>
</evidence>
<dbReference type="Pfam" id="PF13188">
    <property type="entry name" value="PAS_8"/>
    <property type="match status" value="1"/>
</dbReference>
<feature type="coiled-coil region" evidence="9">
    <location>
        <begin position="5"/>
        <end position="32"/>
    </location>
</feature>
<proteinExistence type="predicted"/>
<dbReference type="InterPro" id="IPR003661">
    <property type="entry name" value="HisK_dim/P_dom"/>
</dbReference>
<dbReference type="SMART" id="SM00388">
    <property type="entry name" value="HisKA"/>
    <property type="match status" value="1"/>
</dbReference>
<dbReference type="SMART" id="SM00091">
    <property type="entry name" value="PAS"/>
    <property type="match status" value="2"/>
</dbReference>
<dbReference type="EC" id="2.7.13.3" evidence="2"/>
<dbReference type="InterPro" id="IPR000014">
    <property type="entry name" value="PAS"/>
</dbReference>
<evidence type="ECO:0000259" key="10">
    <source>
        <dbReference type="PROSITE" id="PS50109"/>
    </source>
</evidence>
<evidence type="ECO:0000256" key="4">
    <source>
        <dbReference type="ARBA" id="ARBA00022679"/>
    </source>
</evidence>
<dbReference type="GO" id="GO:0005524">
    <property type="term" value="F:ATP binding"/>
    <property type="evidence" value="ECO:0007669"/>
    <property type="project" value="UniProtKB-KW"/>
</dbReference>
<comment type="catalytic activity">
    <reaction evidence="1">
        <text>ATP + protein L-histidine = ADP + protein N-phospho-L-histidine.</text>
        <dbReference type="EC" id="2.7.13.3"/>
    </reaction>
</comment>
<dbReference type="Proteomes" id="UP000003240">
    <property type="component" value="Unassembled WGS sequence"/>
</dbReference>
<accession>F7NGZ4</accession>
<sequence>MLHLIHEYIDKLKKVDEQLEKLMSDRKVIETELSALTTAIKDQSETFGKIISFSHDCAFIFDRNSRFTYASISGASLLNLKQLDIIGRTWRELRLPREVMIPFEAHLQTVFLLGTALSKVTKVAFPQGIRYLEYFLNPVYGKNNAVVAAFCIIRDVTQNKEAETIQQQLTQAYINEAQRLQQLIDIAPMAILTVDGEGFITAINQAAIQFLPQLSDRFKIGGRDRISLPLEESGPDDELITRALNGQETKACLCQRHDKYFLVSVHSIYSNDRESILGAVAFYQDVTEVEKLRAEIARMDRLNLVGEMAAGVAHEIRNPMTVVMGYIQLLSSKAEAEGKEKYSVIMQELNRINEIVSDFLTLAKNKSVEKISQNLNGIIGGVLPLIQTDALEHGIKVAVDLEDSLPKLLLNEKEIKQLLLNLTRNAIEVMNSNGVLTIQTRHTKTEVILSVADTGKGIDPDHFPKIFDPFFTTKEDGTGLGLAICQSIVERHSGRIEVKSKKGMGTLFQISFPQHPVSKLSTTQRM</sequence>
<dbReference type="PRINTS" id="PR00344">
    <property type="entry name" value="BCTRLSENSOR"/>
</dbReference>
<organism evidence="11 12">
    <name type="scientific">Acetonema longum DSM 6540</name>
    <dbReference type="NCBI Taxonomy" id="1009370"/>
    <lineage>
        <taxon>Bacteria</taxon>
        <taxon>Bacillati</taxon>
        <taxon>Bacillota</taxon>
        <taxon>Negativicutes</taxon>
        <taxon>Acetonemataceae</taxon>
        <taxon>Acetonema</taxon>
    </lineage>
</organism>
<evidence type="ECO:0000256" key="5">
    <source>
        <dbReference type="ARBA" id="ARBA00022741"/>
    </source>
</evidence>
<dbReference type="EMBL" id="AFGF01000050">
    <property type="protein sequence ID" value="EGO64725.1"/>
    <property type="molecule type" value="Genomic_DNA"/>
</dbReference>
<dbReference type="AlphaFoldDB" id="F7NGZ4"/>
<evidence type="ECO:0000256" key="2">
    <source>
        <dbReference type="ARBA" id="ARBA00012438"/>
    </source>
</evidence>
<dbReference type="InterPro" id="IPR004358">
    <property type="entry name" value="Sig_transdc_His_kin-like_C"/>
</dbReference>
<dbReference type="Pfam" id="PF00512">
    <property type="entry name" value="HisKA"/>
    <property type="match status" value="1"/>
</dbReference>
<keyword evidence="8" id="KW-0902">Two-component regulatory system</keyword>
<gene>
    <name evidence="11" type="ORF">ALO_06678</name>
</gene>
<dbReference type="PANTHER" id="PTHR43065">
    <property type="entry name" value="SENSOR HISTIDINE KINASE"/>
    <property type="match status" value="1"/>
</dbReference>
<dbReference type="RefSeq" id="WP_004573157.1">
    <property type="nucleotide sequence ID" value="NZ_AFGF01000050.1"/>
</dbReference>
<evidence type="ECO:0000313" key="12">
    <source>
        <dbReference type="Proteomes" id="UP000003240"/>
    </source>
</evidence>
<keyword evidence="9" id="KW-0175">Coiled coil</keyword>
<dbReference type="InterPro" id="IPR036097">
    <property type="entry name" value="HisK_dim/P_sf"/>
</dbReference>
<dbReference type="InterPro" id="IPR005467">
    <property type="entry name" value="His_kinase_dom"/>
</dbReference>
<keyword evidence="5" id="KW-0547">Nucleotide-binding</keyword>
<dbReference type="InterPro" id="IPR035965">
    <property type="entry name" value="PAS-like_dom_sf"/>
</dbReference>
<dbReference type="Gene3D" id="3.30.565.10">
    <property type="entry name" value="Histidine kinase-like ATPase, C-terminal domain"/>
    <property type="match status" value="1"/>
</dbReference>
<dbReference type="GO" id="GO:0000155">
    <property type="term" value="F:phosphorelay sensor kinase activity"/>
    <property type="evidence" value="ECO:0007669"/>
    <property type="project" value="InterPro"/>
</dbReference>
<dbReference type="PROSITE" id="PS50109">
    <property type="entry name" value="HIS_KIN"/>
    <property type="match status" value="1"/>
</dbReference>
<keyword evidence="12" id="KW-1185">Reference proteome</keyword>
<reference evidence="11 12" key="1">
    <citation type="journal article" date="2011" name="EMBO J.">
        <title>Structural diversity of bacterial flagellar motors.</title>
        <authorList>
            <person name="Chen S."/>
            <person name="Beeby M."/>
            <person name="Murphy G.E."/>
            <person name="Leadbetter J.R."/>
            <person name="Hendrixson D.R."/>
            <person name="Briegel A."/>
            <person name="Li Z."/>
            <person name="Shi J."/>
            <person name="Tocheva E.I."/>
            <person name="Muller A."/>
            <person name="Dobro M.J."/>
            <person name="Jensen G.J."/>
        </authorList>
    </citation>
    <scope>NUCLEOTIDE SEQUENCE [LARGE SCALE GENOMIC DNA]</scope>
    <source>
        <strain evidence="11 12">DSM 6540</strain>
    </source>
</reference>
<dbReference type="InterPro" id="IPR036890">
    <property type="entry name" value="HATPase_C_sf"/>
</dbReference>
<dbReference type="Pfam" id="PF08448">
    <property type="entry name" value="PAS_4"/>
    <property type="match status" value="1"/>
</dbReference>
<dbReference type="CDD" id="cd00082">
    <property type="entry name" value="HisKA"/>
    <property type="match status" value="1"/>
</dbReference>
<feature type="domain" description="Histidine kinase" evidence="10">
    <location>
        <begin position="311"/>
        <end position="516"/>
    </location>
</feature>
<dbReference type="SUPFAM" id="SSF55785">
    <property type="entry name" value="PYP-like sensor domain (PAS domain)"/>
    <property type="match status" value="2"/>
</dbReference>
<dbReference type="InterPro" id="IPR003594">
    <property type="entry name" value="HATPase_dom"/>
</dbReference>
<evidence type="ECO:0000256" key="9">
    <source>
        <dbReference type="SAM" id="Coils"/>
    </source>
</evidence>
<dbReference type="Gene3D" id="1.10.287.130">
    <property type="match status" value="1"/>
</dbReference>
<dbReference type="OrthoDB" id="9759607at2"/>
<evidence type="ECO:0000256" key="3">
    <source>
        <dbReference type="ARBA" id="ARBA00022553"/>
    </source>
</evidence>
<dbReference type="SMART" id="SM00387">
    <property type="entry name" value="HATPase_c"/>
    <property type="match status" value="1"/>
</dbReference>
<comment type="caution">
    <text evidence="11">The sequence shown here is derived from an EMBL/GenBank/DDBJ whole genome shotgun (WGS) entry which is preliminary data.</text>
</comment>
<dbReference type="NCBIfam" id="TIGR00229">
    <property type="entry name" value="sensory_box"/>
    <property type="match status" value="1"/>
</dbReference>
<dbReference type="STRING" id="1009370.ALO_06678"/>
<dbReference type="PANTHER" id="PTHR43065:SF10">
    <property type="entry name" value="PEROXIDE STRESS-ACTIVATED HISTIDINE KINASE MAK3"/>
    <property type="match status" value="1"/>
</dbReference>
<dbReference type="SUPFAM" id="SSF55874">
    <property type="entry name" value="ATPase domain of HSP90 chaperone/DNA topoisomerase II/histidine kinase"/>
    <property type="match status" value="1"/>
</dbReference>
<evidence type="ECO:0000256" key="1">
    <source>
        <dbReference type="ARBA" id="ARBA00000085"/>
    </source>
</evidence>
<evidence type="ECO:0000256" key="6">
    <source>
        <dbReference type="ARBA" id="ARBA00022777"/>
    </source>
</evidence>
<name>F7NGZ4_9FIRM</name>
<evidence type="ECO:0000313" key="11">
    <source>
        <dbReference type="EMBL" id="EGO64725.1"/>
    </source>
</evidence>
<keyword evidence="6" id="KW-0418">Kinase</keyword>
<dbReference type="Gene3D" id="3.30.450.20">
    <property type="entry name" value="PAS domain"/>
    <property type="match status" value="2"/>
</dbReference>
<keyword evidence="4" id="KW-0808">Transferase</keyword>
<keyword evidence="3" id="KW-0597">Phosphoprotein</keyword>
<dbReference type="SUPFAM" id="SSF47384">
    <property type="entry name" value="Homodimeric domain of signal transducing histidine kinase"/>
    <property type="match status" value="1"/>
</dbReference>
<dbReference type="Pfam" id="PF02518">
    <property type="entry name" value="HATPase_c"/>
    <property type="match status" value="1"/>
</dbReference>